<feature type="binding site" evidence="9">
    <location>
        <position position="209"/>
    </location>
    <ligand>
        <name>1-deoxy-D-xylulose 5-phosphate</name>
        <dbReference type="ChEBI" id="CHEBI:57792"/>
    </ligand>
</feature>
<accession>A0A0S8FWB8</accession>
<dbReference type="EMBL" id="LJUJ01000007">
    <property type="protein sequence ID" value="KPK63965.1"/>
    <property type="molecule type" value="Genomic_DNA"/>
</dbReference>
<dbReference type="InterPro" id="IPR036291">
    <property type="entry name" value="NAD(P)-bd_dom_sf"/>
</dbReference>
<feature type="binding site" evidence="9">
    <location>
        <position position="10"/>
    </location>
    <ligand>
        <name>NADPH</name>
        <dbReference type="ChEBI" id="CHEBI:57783"/>
    </ligand>
</feature>
<keyword evidence="6 9" id="KW-0464">Manganese</keyword>
<feature type="binding site" evidence="9">
    <location>
        <position position="171"/>
    </location>
    <ligand>
        <name>1-deoxy-D-xylulose 5-phosphate</name>
        <dbReference type="ChEBI" id="CHEBI:57792"/>
    </ligand>
</feature>
<dbReference type="HAMAP" id="MF_00183">
    <property type="entry name" value="DXP_reductoisom"/>
    <property type="match status" value="1"/>
</dbReference>
<dbReference type="InterPro" id="IPR036169">
    <property type="entry name" value="DXPR_C_sf"/>
</dbReference>
<feature type="binding site" evidence="9">
    <location>
        <position position="213"/>
    </location>
    <ligand>
        <name>1-deoxy-D-xylulose 5-phosphate</name>
        <dbReference type="ChEBI" id="CHEBI:57792"/>
    </ligand>
</feature>
<dbReference type="InterPro" id="IPR003821">
    <property type="entry name" value="DXP_reductoisomerase"/>
</dbReference>
<feature type="binding site" evidence="9">
    <location>
        <position position="213"/>
    </location>
    <ligand>
        <name>Mn(2+)</name>
        <dbReference type="ChEBI" id="CHEBI:29035"/>
    </ligand>
</feature>
<dbReference type="PIRSF" id="PIRSF006205">
    <property type="entry name" value="Dxp_reductismrs"/>
    <property type="match status" value="1"/>
</dbReference>
<evidence type="ECO:0000256" key="6">
    <source>
        <dbReference type="ARBA" id="ARBA00023211"/>
    </source>
</evidence>
<gene>
    <name evidence="9" type="primary">dxr</name>
    <name evidence="13" type="ORF">AMJ83_04650</name>
</gene>
<dbReference type="EC" id="1.1.1.267" evidence="9"/>
<evidence type="ECO:0000256" key="2">
    <source>
        <dbReference type="ARBA" id="ARBA00006825"/>
    </source>
</evidence>
<organism evidence="13 14">
    <name type="scientific">candidate division WOR_3 bacterium SM23_42</name>
    <dbReference type="NCBI Taxonomy" id="1703779"/>
    <lineage>
        <taxon>Bacteria</taxon>
        <taxon>Bacteria division WOR-3</taxon>
    </lineage>
</organism>
<dbReference type="GO" id="GO:0030145">
    <property type="term" value="F:manganese ion binding"/>
    <property type="evidence" value="ECO:0007669"/>
    <property type="project" value="TreeGrafter"/>
</dbReference>
<feature type="binding site" evidence="9">
    <location>
        <position position="204"/>
    </location>
    <ligand>
        <name>1-deoxy-D-xylulose 5-phosphate</name>
        <dbReference type="ChEBI" id="CHEBI:57792"/>
    </ligand>
</feature>
<dbReference type="InterPro" id="IPR013512">
    <property type="entry name" value="DXP_reductoisomerase_N"/>
</dbReference>
<dbReference type="GO" id="GO:0070402">
    <property type="term" value="F:NADPH binding"/>
    <property type="evidence" value="ECO:0007669"/>
    <property type="project" value="InterPro"/>
</dbReference>
<feature type="binding site" evidence="9">
    <location>
        <position position="11"/>
    </location>
    <ligand>
        <name>NADPH</name>
        <dbReference type="ChEBI" id="CHEBI:57783"/>
    </ligand>
</feature>
<feature type="binding site" evidence="9">
    <location>
        <position position="37"/>
    </location>
    <ligand>
        <name>NADPH</name>
        <dbReference type="ChEBI" id="CHEBI:57783"/>
    </ligand>
</feature>
<dbReference type="GO" id="GO:0030604">
    <property type="term" value="F:1-deoxy-D-xylulose-5-phosphate reductoisomerase activity"/>
    <property type="evidence" value="ECO:0007669"/>
    <property type="project" value="UniProtKB-UniRule"/>
</dbReference>
<evidence type="ECO:0000259" key="10">
    <source>
        <dbReference type="Pfam" id="PF02670"/>
    </source>
</evidence>
<dbReference type="SUPFAM" id="SSF51735">
    <property type="entry name" value="NAD(P)-binding Rossmann-fold domains"/>
    <property type="match status" value="1"/>
</dbReference>
<keyword evidence="3 9" id="KW-0479">Metal-binding</keyword>
<comment type="pathway">
    <text evidence="1 9">Isoprenoid biosynthesis; isopentenyl diphosphate biosynthesis via DXP pathway; isopentenyl diphosphate from 1-deoxy-D-xylulose 5-phosphate: step 1/6.</text>
</comment>
<evidence type="ECO:0000256" key="7">
    <source>
        <dbReference type="ARBA" id="ARBA00023229"/>
    </source>
</evidence>
<keyword evidence="9" id="KW-0460">Magnesium</keyword>
<dbReference type="AlphaFoldDB" id="A0A0S8FWB8"/>
<feature type="domain" description="1-deoxy-D-xylulose 5-phosphate reductoisomerase C-terminal" evidence="11">
    <location>
        <begin position="141"/>
        <end position="221"/>
    </location>
</feature>
<dbReference type="UniPathway" id="UPA00056">
    <property type="reaction ID" value="UER00092"/>
</dbReference>
<feature type="binding site" evidence="9">
    <location>
        <position position="120"/>
    </location>
    <ligand>
        <name>1-deoxy-D-xylulose 5-phosphate</name>
        <dbReference type="ChEBI" id="CHEBI:57792"/>
    </ligand>
</feature>
<evidence type="ECO:0000259" key="11">
    <source>
        <dbReference type="Pfam" id="PF08436"/>
    </source>
</evidence>
<evidence type="ECO:0000313" key="13">
    <source>
        <dbReference type="EMBL" id="KPK63965.1"/>
    </source>
</evidence>
<comment type="similarity">
    <text evidence="2 9">Belongs to the DXR family.</text>
</comment>
<dbReference type="Pfam" id="PF08436">
    <property type="entry name" value="DXP_redisom_C"/>
    <property type="match status" value="1"/>
</dbReference>
<comment type="caution">
    <text evidence="9">Lacks conserved residue(s) required for the propagation of feature annotation.</text>
</comment>
<comment type="catalytic activity">
    <reaction evidence="8">
        <text>2-C-methyl-D-erythritol 4-phosphate + NADP(+) = 1-deoxy-D-xylulose 5-phosphate + NADPH + H(+)</text>
        <dbReference type="Rhea" id="RHEA:13717"/>
        <dbReference type="ChEBI" id="CHEBI:15378"/>
        <dbReference type="ChEBI" id="CHEBI:57783"/>
        <dbReference type="ChEBI" id="CHEBI:57792"/>
        <dbReference type="ChEBI" id="CHEBI:58262"/>
        <dbReference type="ChEBI" id="CHEBI:58349"/>
        <dbReference type="EC" id="1.1.1.267"/>
    </reaction>
    <physiologicalReaction direction="right-to-left" evidence="8">
        <dbReference type="Rhea" id="RHEA:13719"/>
    </physiologicalReaction>
</comment>
<comment type="cofactor">
    <cofactor evidence="9">
        <name>Mg(2+)</name>
        <dbReference type="ChEBI" id="CHEBI:18420"/>
    </cofactor>
    <cofactor evidence="9">
        <name>Mn(2+)</name>
        <dbReference type="ChEBI" id="CHEBI:29035"/>
    </cofactor>
</comment>
<evidence type="ECO:0000256" key="4">
    <source>
        <dbReference type="ARBA" id="ARBA00022857"/>
    </source>
</evidence>
<dbReference type="InterPro" id="IPR013644">
    <property type="entry name" value="DXP_reductoisomerase_C"/>
</dbReference>
<dbReference type="SUPFAM" id="SSF55347">
    <property type="entry name" value="Glyceraldehyde-3-phosphate dehydrogenase-like, C-terminal domain"/>
    <property type="match status" value="1"/>
</dbReference>
<feature type="binding site" evidence="9">
    <location>
        <position position="13"/>
    </location>
    <ligand>
        <name>NADPH</name>
        <dbReference type="ChEBI" id="CHEBI:57783"/>
    </ligand>
</feature>
<evidence type="ECO:0000256" key="8">
    <source>
        <dbReference type="ARBA" id="ARBA00048543"/>
    </source>
</evidence>
<feature type="domain" description="1-deoxy-D-xylulose 5-phosphate reductoisomerase N-terminal" evidence="10">
    <location>
        <begin position="4"/>
        <end position="127"/>
    </location>
</feature>
<sequence>MKRVIILGSTGSIGCNAIDVISRLENYSIVGLAAYGNYQRLTEQAKKLRPQAVTIINQKFYKKLNAQMGRALTFSGEGGVREMIDAVKADTLICALASSLGIRGVIQAIEKKMEICLATKEILVNFGHLIMGKVKKLGVRLIPIDSEHSAVYQCLEGRNMNDVLNIILTASGGPFLKKSIRNVRKEEVLRHPVWKMGKKITVDSATMMNKGLEVIEAHHLFDVPANMIQVVIHPEAICHSLVQFKDGTLLAQLSTPDMKLPIQYALTAPHRLPSSTPYLDIARVKSLTFTVPNVRKFPCLRLAYEALEIGKTMPAVVNAANEEAVRLFLEDKIVFSKIAGIIEGVMNKHQPLDGNLDCYLEAISWAKSQAKA</sequence>
<feature type="binding site" evidence="9">
    <location>
        <position position="121"/>
    </location>
    <ligand>
        <name>NADPH</name>
        <dbReference type="ChEBI" id="CHEBI:57783"/>
    </ligand>
</feature>
<evidence type="ECO:0000313" key="14">
    <source>
        <dbReference type="Proteomes" id="UP000051373"/>
    </source>
</evidence>
<evidence type="ECO:0000256" key="5">
    <source>
        <dbReference type="ARBA" id="ARBA00023002"/>
    </source>
</evidence>
<feature type="binding site" evidence="9">
    <location>
        <position position="191"/>
    </location>
    <ligand>
        <name>1-deoxy-D-xylulose 5-phosphate</name>
        <dbReference type="ChEBI" id="CHEBI:57792"/>
    </ligand>
</feature>
<feature type="binding site" evidence="9">
    <location>
        <position position="197"/>
    </location>
    <ligand>
        <name>NADPH</name>
        <dbReference type="ChEBI" id="CHEBI:57783"/>
    </ligand>
</feature>
<evidence type="ECO:0000256" key="1">
    <source>
        <dbReference type="ARBA" id="ARBA00005094"/>
    </source>
</evidence>
<dbReference type="Gene3D" id="1.10.1740.10">
    <property type="match status" value="1"/>
</dbReference>
<proteinExistence type="inferred from homology"/>
<dbReference type="InterPro" id="IPR026877">
    <property type="entry name" value="DXPR_C"/>
</dbReference>
<comment type="caution">
    <text evidence="13">The sequence shown here is derived from an EMBL/GenBank/DDBJ whole genome shotgun (WGS) entry which is preliminary data.</text>
</comment>
<dbReference type="NCBIfam" id="TIGR00243">
    <property type="entry name" value="Dxr"/>
    <property type="match status" value="1"/>
</dbReference>
<comment type="function">
    <text evidence="9">Catalyzes the NADPH-dependent rearrangement and reduction of 1-deoxy-D-xylulose-5-phosphate (DXP) to 2-C-methyl-D-erythritol 4-phosphate (MEP).</text>
</comment>
<feature type="domain" description="DXP reductoisomerase C-terminal" evidence="12">
    <location>
        <begin position="253"/>
        <end position="368"/>
    </location>
</feature>
<reference evidence="13 14" key="1">
    <citation type="journal article" date="2015" name="Microbiome">
        <title>Genomic resolution of linkages in carbon, nitrogen, and sulfur cycling among widespread estuary sediment bacteria.</title>
        <authorList>
            <person name="Baker B.J."/>
            <person name="Lazar C.S."/>
            <person name="Teske A.P."/>
            <person name="Dick G.J."/>
        </authorList>
    </citation>
    <scope>NUCLEOTIDE SEQUENCE [LARGE SCALE GENOMIC DNA]</scope>
    <source>
        <strain evidence="13">SM23_42</strain>
    </source>
</reference>
<dbReference type="Gene3D" id="3.40.50.720">
    <property type="entry name" value="NAD(P)-binding Rossmann-like Domain"/>
    <property type="match status" value="1"/>
</dbReference>
<dbReference type="Pfam" id="PF13288">
    <property type="entry name" value="DXPR_C"/>
    <property type="match status" value="1"/>
</dbReference>
<dbReference type="GO" id="GO:0051484">
    <property type="term" value="P:isopentenyl diphosphate biosynthetic process, methylerythritol 4-phosphate pathway involved in terpenoid biosynthetic process"/>
    <property type="evidence" value="ECO:0007669"/>
    <property type="project" value="TreeGrafter"/>
</dbReference>
<keyword evidence="7 9" id="KW-0414">Isoprene biosynthesis</keyword>
<keyword evidence="4 9" id="KW-0521">NADP</keyword>
<evidence type="ECO:0000259" key="12">
    <source>
        <dbReference type="Pfam" id="PF13288"/>
    </source>
</evidence>
<feature type="binding site" evidence="9">
    <location>
        <position position="210"/>
    </location>
    <ligand>
        <name>1-deoxy-D-xylulose 5-phosphate</name>
        <dbReference type="ChEBI" id="CHEBI:57792"/>
    </ligand>
</feature>
<feature type="binding site" evidence="9">
    <location>
        <position position="147"/>
    </location>
    <ligand>
        <name>Mn(2+)</name>
        <dbReference type="ChEBI" id="CHEBI:29035"/>
    </ligand>
</feature>
<dbReference type="STRING" id="1703779.AMJ83_04650"/>
<dbReference type="PROSITE" id="PS51257">
    <property type="entry name" value="PROKAR_LIPOPROTEIN"/>
    <property type="match status" value="1"/>
</dbReference>
<dbReference type="PANTHER" id="PTHR30525:SF0">
    <property type="entry name" value="1-DEOXY-D-XYLULOSE 5-PHOSPHATE REDUCTOISOMERASE, CHLOROPLASTIC"/>
    <property type="match status" value="1"/>
</dbReference>
<feature type="binding site" evidence="9">
    <location>
        <position position="145"/>
    </location>
    <ligand>
        <name>Mn(2+)</name>
        <dbReference type="ChEBI" id="CHEBI:29035"/>
    </ligand>
</feature>
<protein>
    <recommendedName>
        <fullName evidence="9">1-deoxy-D-xylulose 5-phosphate reductoisomerase</fullName>
        <shortName evidence="9">DXP reductoisomerase</shortName>
        <ecNumber evidence="9">1.1.1.267</ecNumber>
    </recommendedName>
    <alternativeName>
        <fullName evidence="9">1-deoxyxylulose-5-phosphate reductoisomerase</fullName>
    </alternativeName>
    <alternativeName>
        <fullName evidence="9">2-C-methyl-D-erythritol 4-phosphate synthase</fullName>
    </alternativeName>
</protein>
<keyword evidence="5 9" id="KW-0560">Oxidoreductase</keyword>
<evidence type="ECO:0000256" key="9">
    <source>
        <dbReference type="HAMAP-Rule" id="MF_00183"/>
    </source>
</evidence>
<feature type="binding site" evidence="9">
    <location>
        <position position="146"/>
    </location>
    <ligand>
        <name>1-deoxy-D-xylulose 5-phosphate</name>
        <dbReference type="ChEBI" id="CHEBI:57792"/>
    </ligand>
</feature>
<evidence type="ECO:0000256" key="3">
    <source>
        <dbReference type="ARBA" id="ARBA00022723"/>
    </source>
</evidence>
<dbReference type="Pfam" id="PF02670">
    <property type="entry name" value="DXP_reductoisom"/>
    <property type="match status" value="1"/>
</dbReference>
<feature type="binding site" evidence="9">
    <location>
        <position position="12"/>
    </location>
    <ligand>
        <name>NADPH</name>
        <dbReference type="ChEBI" id="CHEBI:57783"/>
    </ligand>
</feature>
<dbReference type="Proteomes" id="UP000051373">
    <property type="component" value="Unassembled WGS sequence"/>
</dbReference>
<dbReference type="PANTHER" id="PTHR30525">
    <property type="entry name" value="1-DEOXY-D-XYLULOSE 5-PHOSPHATE REDUCTOISOMERASE"/>
    <property type="match status" value="1"/>
</dbReference>
<dbReference type="PATRIC" id="fig|1703779.3.peg.1023"/>
<feature type="binding site" evidence="9">
    <location>
        <position position="147"/>
    </location>
    <ligand>
        <name>1-deoxy-D-xylulose 5-phosphate</name>
        <dbReference type="ChEBI" id="CHEBI:57792"/>
    </ligand>
</feature>
<name>A0A0S8FWB8_UNCW3</name>
<dbReference type="SUPFAM" id="SSF69055">
    <property type="entry name" value="1-deoxy-D-xylulose-5-phosphate reductoisomerase, C-terminal domain"/>
    <property type="match status" value="1"/>
</dbReference>